<dbReference type="InterPro" id="IPR027417">
    <property type="entry name" value="P-loop_NTPase"/>
</dbReference>
<keyword evidence="6" id="KW-0378">Hydrolase</keyword>
<dbReference type="HAMAP" id="MF_02040">
    <property type="entry name" value="Mrp_NBP35"/>
    <property type="match status" value="1"/>
</dbReference>
<dbReference type="Proteomes" id="UP001501624">
    <property type="component" value="Unassembled WGS sequence"/>
</dbReference>
<keyword evidence="4 6" id="KW-0408">Iron</keyword>
<accession>A0ABP7JLU6</accession>
<gene>
    <name evidence="8" type="ORF">GCM10022380_76470</name>
</gene>
<evidence type="ECO:0000313" key="9">
    <source>
        <dbReference type="Proteomes" id="UP001501624"/>
    </source>
</evidence>
<name>A0ABP7JLU6_9PSEU</name>
<dbReference type="Gene3D" id="3.40.50.300">
    <property type="entry name" value="P-loop containing nucleotide triphosphate hydrolases"/>
    <property type="match status" value="1"/>
</dbReference>
<evidence type="ECO:0000256" key="2">
    <source>
        <dbReference type="ARBA" id="ARBA00022741"/>
    </source>
</evidence>
<dbReference type="PANTHER" id="PTHR42961">
    <property type="entry name" value="IRON-SULFUR PROTEIN NUBPL"/>
    <property type="match status" value="1"/>
</dbReference>
<protein>
    <recommendedName>
        <fullName evidence="6">Iron-sulfur cluster carrier protein</fullName>
    </recommendedName>
</protein>
<dbReference type="InterPro" id="IPR034904">
    <property type="entry name" value="FSCA_dom_sf"/>
</dbReference>
<dbReference type="CDD" id="cd02037">
    <property type="entry name" value="Mrp_NBP35"/>
    <property type="match status" value="1"/>
</dbReference>
<keyword evidence="3 6" id="KW-0067">ATP-binding</keyword>
<keyword evidence="5 6" id="KW-0411">Iron-sulfur</keyword>
<comment type="similarity">
    <text evidence="6">Belongs to the Mrp/NBP35 ATP-binding proteins family.</text>
</comment>
<dbReference type="Pfam" id="PF01883">
    <property type="entry name" value="FeS_assembly_P"/>
    <property type="match status" value="1"/>
</dbReference>
<feature type="binding site" evidence="6">
    <location>
        <begin position="125"/>
        <end position="132"/>
    </location>
    <ligand>
        <name>ATP</name>
        <dbReference type="ChEBI" id="CHEBI:30616"/>
    </ligand>
</feature>
<organism evidence="8 9">
    <name type="scientific">Amycolatopsis tucumanensis</name>
    <dbReference type="NCBI Taxonomy" id="401106"/>
    <lineage>
        <taxon>Bacteria</taxon>
        <taxon>Bacillati</taxon>
        <taxon>Actinomycetota</taxon>
        <taxon>Actinomycetes</taxon>
        <taxon>Pseudonocardiales</taxon>
        <taxon>Pseudonocardiaceae</taxon>
        <taxon>Amycolatopsis</taxon>
    </lineage>
</organism>
<proteinExistence type="inferred from homology"/>
<dbReference type="SUPFAM" id="SSF52540">
    <property type="entry name" value="P-loop containing nucleoside triphosphate hydrolases"/>
    <property type="match status" value="1"/>
</dbReference>
<evidence type="ECO:0000256" key="4">
    <source>
        <dbReference type="ARBA" id="ARBA00023004"/>
    </source>
</evidence>
<keyword evidence="9" id="KW-1185">Reference proteome</keyword>
<keyword evidence="1 6" id="KW-0479">Metal-binding</keyword>
<dbReference type="InterPro" id="IPR044304">
    <property type="entry name" value="NUBPL-like"/>
</dbReference>
<dbReference type="PANTHER" id="PTHR42961:SF2">
    <property type="entry name" value="IRON-SULFUR PROTEIN NUBPL"/>
    <property type="match status" value="1"/>
</dbReference>
<evidence type="ECO:0000256" key="3">
    <source>
        <dbReference type="ARBA" id="ARBA00022840"/>
    </source>
</evidence>
<evidence type="ECO:0000256" key="1">
    <source>
        <dbReference type="ARBA" id="ARBA00022723"/>
    </source>
</evidence>
<dbReference type="InterPro" id="IPR033756">
    <property type="entry name" value="YlxH/NBP35"/>
</dbReference>
<dbReference type="EMBL" id="BAABCM010000016">
    <property type="protein sequence ID" value="GAA3847083.1"/>
    <property type="molecule type" value="Genomic_DNA"/>
</dbReference>
<evidence type="ECO:0000256" key="6">
    <source>
        <dbReference type="HAMAP-Rule" id="MF_02040"/>
    </source>
</evidence>
<dbReference type="InterPro" id="IPR002744">
    <property type="entry name" value="MIP18-like"/>
</dbReference>
<comment type="function">
    <text evidence="6">Binds and transfers iron-sulfur (Fe-S) clusters to target apoproteins. Can hydrolyze ATP.</text>
</comment>
<feature type="domain" description="MIP18 family-like" evidence="7">
    <location>
        <begin position="11"/>
        <end position="83"/>
    </location>
</feature>
<keyword evidence="2 6" id="KW-0547">Nucleotide-binding</keyword>
<dbReference type="RefSeq" id="WP_237340294.1">
    <property type="nucleotide sequence ID" value="NZ_BAABCM010000016.1"/>
</dbReference>
<comment type="caution">
    <text evidence="8">The sequence shown here is derived from an EMBL/GenBank/DDBJ whole genome shotgun (WGS) entry which is preliminary data.</text>
</comment>
<evidence type="ECO:0000313" key="8">
    <source>
        <dbReference type="EMBL" id="GAA3847083.1"/>
    </source>
</evidence>
<dbReference type="Gene3D" id="3.30.300.130">
    <property type="entry name" value="Fe-S cluster assembly (FSCA)"/>
    <property type="match status" value="1"/>
</dbReference>
<evidence type="ECO:0000259" key="7">
    <source>
        <dbReference type="Pfam" id="PF01883"/>
    </source>
</evidence>
<sequence length="381" mass="40347">MTSTQQIPSVEDVRAALKDVHDPEIRKPITELGMVKDVTVAEDGVVTVAVYLTVAGCPLKDTITKDTKAAVGKLPGVRDVRVELDVMSDEQRTELRKQLRGDAAEPVIPFAQPGSMTRVYCVASGKGGVGKSSVTVNLAVAMAERGLSVGVVDADIYGHSVPRMLGAREKPTKVEQMIMPPQAHGVKVISIGMFTPGNTPVVWRGPMLHRALQQFLADVFWGDLDILLLDLPPGTGDIAISVAQLIPNAEILVVTTPQQAAAEVAERAGAIAMQTRQRVAGVIENMSWLETPSGERMEIFGSGGGKTVADSLSKSVGSEVPLLGQVPLDPRLREQGDAGTPLVLAEPEAPASLVLRDVAKKLSVRARGLAGKMLNLSPSGR</sequence>
<dbReference type="InterPro" id="IPR019591">
    <property type="entry name" value="Mrp/NBP35_ATP-bd"/>
</dbReference>
<dbReference type="SUPFAM" id="SSF117916">
    <property type="entry name" value="Fe-S cluster assembly (FSCA) domain-like"/>
    <property type="match status" value="1"/>
</dbReference>
<dbReference type="Pfam" id="PF10609">
    <property type="entry name" value="ParA"/>
    <property type="match status" value="1"/>
</dbReference>
<evidence type="ECO:0000256" key="5">
    <source>
        <dbReference type="ARBA" id="ARBA00023014"/>
    </source>
</evidence>
<comment type="subunit">
    <text evidence="6">Homodimer.</text>
</comment>
<reference evidence="9" key="1">
    <citation type="journal article" date="2019" name="Int. J. Syst. Evol. Microbiol.">
        <title>The Global Catalogue of Microorganisms (GCM) 10K type strain sequencing project: providing services to taxonomists for standard genome sequencing and annotation.</title>
        <authorList>
            <consortium name="The Broad Institute Genomics Platform"/>
            <consortium name="The Broad Institute Genome Sequencing Center for Infectious Disease"/>
            <person name="Wu L."/>
            <person name="Ma J."/>
        </authorList>
    </citation>
    <scope>NUCLEOTIDE SEQUENCE [LARGE SCALE GENOMIC DNA]</scope>
    <source>
        <strain evidence="9">JCM 17017</strain>
    </source>
</reference>